<reference evidence="2" key="1">
    <citation type="journal article" date="2019" name="Int. J. Syst. Evol. Microbiol.">
        <title>The Global Catalogue of Microorganisms (GCM) 10K type strain sequencing project: providing services to taxonomists for standard genome sequencing and annotation.</title>
        <authorList>
            <consortium name="The Broad Institute Genomics Platform"/>
            <consortium name="The Broad Institute Genome Sequencing Center for Infectious Disease"/>
            <person name="Wu L."/>
            <person name="Ma J."/>
        </authorList>
    </citation>
    <scope>NUCLEOTIDE SEQUENCE [LARGE SCALE GENOMIC DNA]</scope>
    <source>
        <strain evidence="2">ICMP 19515</strain>
    </source>
</reference>
<dbReference type="RefSeq" id="WP_378984635.1">
    <property type="nucleotide sequence ID" value="NZ_JBHRVD010000001.1"/>
</dbReference>
<accession>A0ABV7MXT6</accession>
<dbReference type="InterPro" id="IPR058085">
    <property type="entry name" value="PP_RS20740-like"/>
</dbReference>
<comment type="caution">
    <text evidence="1">The sequence shown here is derived from an EMBL/GenBank/DDBJ whole genome shotgun (WGS) entry which is preliminary data.</text>
</comment>
<sequence length="394" mass="43809">MEEFNDDEILGRILRKPTDEEPSLHPFKPWHRPRKQWVRRYQWHDSLLLMLRETHFPGDARTVRYLSLPGEDLLDVRVLRQACEQAGLDLRFTGLNSVRRGSADDVQLNISESEVRGLARIHSGSMILRERFESIANRGSLAYAEVRGGGPFHLVNIDLCDHIALRAAGAGRATVIDALAELIQLQLTNAIHPWLLFITTRVAPDRIDARNLAALIEAISDNIAASDEFGRRTGELLRAEGDRLSAVLADPGSLDPRAFMNLFALGFGKWLLRFVGAAHPERTLQMLPGCFYAVIPDHPDMLSLGFRCDVVQVPAHDRYRLVGGDAEIAIANEVDHGLSLIGATGELFDLDEMLGREAQLLESLTIESTDLLRSAHYDVDGAAGYRGWLEANAA</sequence>
<evidence type="ECO:0000313" key="1">
    <source>
        <dbReference type="EMBL" id="MFC3326079.1"/>
    </source>
</evidence>
<organism evidence="1 2">
    <name type="scientific">Mesorhizobium cantuariense</name>
    <dbReference type="NCBI Taxonomy" id="1300275"/>
    <lineage>
        <taxon>Bacteria</taxon>
        <taxon>Pseudomonadati</taxon>
        <taxon>Pseudomonadota</taxon>
        <taxon>Alphaproteobacteria</taxon>
        <taxon>Hyphomicrobiales</taxon>
        <taxon>Phyllobacteriaceae</taxon>
        <taxon>Mesorhizobium</taxon>
    </lineage>
</organism>
<keyword evidence="2" id="KW-1185">Reference proteome</keyword>
<name>A0ABV7MXT6_9HYPH</name>
<evidence type="ECO:0000313" key="2">
    <source>
        <dbReference type="Proteomes" id="UP001595648"/>
    </source>
</evidence>
<protein>
    <submittedName>
        <fullName evidence="1">Uncharacterized protein</fullName>
    </submittedName>
</protein>
<proteinExistence type="predicted"/>
<dbReference type="Proteomes" id="UP001595648">
    <property type="component" value="Unassembled WGS sequence"/>
</dbReference>
<gene>
    <name evidence="1" type="ORF">ACFOJ9_30610</name>
</gene>
<dbReference type="EMBL" id="JBHRVD010000001">
    <property type="protein sequence ID" value="MFC3326079.1"/>
    <property type="molecule type" value="Genomic_DNA"/>
</dbReference>
<dbReference type="NCBIfam" id="NF047698">
    <property type="entry name" value="PP_RS20740_fam"/>
    <property type="match status" value="1"/>
</dbReference>